<dbReference type="Proteomes" id="UP000830055">
    <property type="component" value="Chromosome"/>
</dbReference>
<dbReference type="EMBL" id="AP025516">
    <property type="protein sequence ID" value="BDD89057.1"/>
    <property type="molecule type" value="Genomic_DNA"/>
</dbReference>
<proteinExistence type="predicted"/>
<accession>A0ABM7WDK4</accession>
<name>A0ABM7WDK4_9BACT</name>
<dbReference type="RefSeq" id="WP_284152383.1">
    <property type="nucleotide sequence ID" value="NZ_AP025516.1"/>
</dbReference>
<evidence type="ECO:0000313" key="2">
    <source>
        <dbReference type="Proteomes" id="UP000830055"/>
    </source>
</evidence>
<evidence type="ECO:0000313" key="1">
    <source>
        <dbReference type="EMBL" id="BDD89057.1"/>
    </source>
</evidence>
<protein>
    <submittedName>
        <fullName evidence="1">Uncharacterized protein</fullName>
    </submittedName>
</protein>
<reference evidence="1 2" key="1">
    <citation type="submission" date="2022-01" db="EMBL/GenBank/DDBJ databases">
        <title>Desulfofustis limnae sp. nov., a novel mesophilic sulfate-reducing bacterium isolated from marsh soil.</title>
        <authorList>
            <person name="Watanabe M."/>
            <person name="Takahashi A."/>
            <person name="Kojima H."/>
            <person name="Fukui M."/>
        </authorList>
    </citation>
    <scope>NUCLEOTIDE SEQUENCE [LARGE SCALE GENOMIC DNA]</scope>
    <source>
        <strain evidence="1 2">PPLL</strain>
    </source>
</reference>
<keyword evidence="2" id="KW-1185">Reference proteome</keyword>
<sequence length="42" mass="4397">MARSLLAYCQAITIDYREGTKGGCGGTSGSGFVITPKQPLTF</sequence>
<gene>
    <name evidence="1" type="ORF">DPPLL_34220</name>
</gene>
<organism evidence="1 2">
    <name type="scientific">Desulfofustis limnaeus</name>
    <dbReference type="NCBI Taxonomy" id="2740163"/>
    <lineage>
        <taxon>Bacteria</taxon>
        <taxon>Pseudomonadati</taxon>
        <taxon>Thermodesulfobacteriota</taxon>
        <taxon>Desulfobulbia</taxon>
        <taxon>Desulfobulbales</taxon>
        <taxon>Desulfocapsaceae</taxon>
        <taxon>Desulfofustis</taxon>
    </lineage>
</organism>